<feature type="domain" description="AAA+ ATPase" evidence="4">
    <location>
        <begin position="233"/>
        <end position="370"/>
    </location>
</feature>
<dbReference type="PANTHER" id="PTHR43392">
    <property type="entry name" value="AAA-TYPE ATPASE FAMILY PROTEIN / ANKYRIN REPEAT FAMILY PROTEIN"/>
    <property type="match status" value="1"/>
</dbReference>
<dbReference type="CDD" id="cd00009">
    <property type="entry name" value="AAA"/>
    <property type="match status" value="1"/>
</dbReference>
<dbReference type="Gene3D" id="1.10.8.60">
    <property type="match status" value="1"/>
</dbReference>
<dbReference type="PANTHER" id="PTHR43392:SF2">
    <property type="entry name" value="AAA-TYPE ATPASE FAMILY PROTEIN _ ANKYRIN REPEAT FAMILY PROTEIN"/>
    <property type="match status" value="1"/>
</dbReference>
<evidence type="ECO:0000256" key="1">
    <source>
        <dbReference type="ARBA" id="ARBA00010378"/>
    </source>
</evidence>
<dbReference type="GO" id="GO:0016887">
    <property type="term" value="F:ATP hydrolysis activity"/>
    <property type="evidence" value="ECO:0007669"/>
    <property type="project" value="InterPro"/>
</dbReference>
<keyword evidence="2" id="KW-0547">Nucleotide-binding</keyword>
<keyword evidence="3" id="KW-0067">ATP-binding</keyword>
<dbReference type="Gene3D" id="3.40.50.300">
    <property type="entry name" value="P-loop containing nucleotide triphosphate hydrolases"/>
    <property type="match status" value="1"/>
</dbReference>
<gene>
    <name evidence="5" type="primary">spoVK</name>
    <name evidence="5" type="ORF">SSLFYP6_00300</name>
</gene>
<proteinExistence type="inferred from homology"/>
<dbReference type="GO" id="GO:0005524">
    <property type="term" value="F:ATP binding"/>
    <property type="evidence" value="ECO:0007669"/>
    <property type="project" value="UniProtKB-KW"/>
</dbReference>
<dbReference type="PRINTS" id="PR00820">
    <property type="entry name" value="CBXXCFQX"/>
</dbReference>
<reference evidence="5" key="1">
    <citation type="submission" date="2019-11" db="EMBL/GenBank/DDBJ databases">
        <authorList>
            <person name="Feng L."/>
        </authorList>
    </citation>
    <scope>NUCLEOTIDE SEQUENCE</scope>
    <source>
        <strain evidence="5">SSalivariusLFYP6</strain>
    </source>
</reference>
<dbReference type="InterPro" id="IPR003593">
    <property type="entry name" value="AAA+_ATPase"/>
</dbReference>
<evidence type="ECO:0000256" key="3">
    <source>
        <dbReference type="ARBA" id="ARBA00022840"/>
    </source>
</evidence>
<evidence type="ECO:0000259" key="4">
    <source>
        <dbReference type="SMART" id="SM00382"/>
    </source>
</evidence>
<dbReference type="SMART" id="SM00382">
    <property type="entry name" value="AAA"/>
    <property type="match status" value="1"/>
</dbReference>
<accession>A0A6N3DNW7</accession>
<sequence length="455" mass="51248">MNIDIKNAVNNLLIACNSIKKHSSGDVSIKSIDELVIVDILTFIDYISKDESKDRISFFKLMYLDTKYNPLLPKACNNELPESFKILSLLDMKVFSNKGITLSSLYVTVIAEIGKYYISNNLDRNHIDKNKFLKYLAIVNDYKEDAKKLKKQEKLDSSKNQNYIKDTEGITPDISLTRVSSEDMESEQSLEDLQKELDSLIGLMSVKKEISSLINLLKVNKIRKERGLSTPKTSNHLVFLGNPGTGKTTVARLIAKIYKQLGVLEKGQLIEVDRSGLVAGYVGQTAIKTQEKIDEAMGGVLFIDEAYSLAKGESDFGQEAIDTLLKAMEDKRDDFVVIVAGYTKQMEAFLLSNPGLKSRFNKSILFEDYTEEELLDIFNLFCHKYGLRLSEDAKRNLGVFLSTICSEKTENFANAREIRNLFERSIVNQANRLGDLETISNDELGEIVSSDLDIS</sequence>
<dbReference type="InterPro" id="IPR000470">
    <property type="entry name" value="CbxX/CfqX_mono"/>
</dbReference>
<name>A0A6N3DNW7_STRSL</name>
<dbReference type="InterPro" id="IPR050773">
    <property type="entry name" value="CbxX/CfxQ_RuBisCO_ESX"/>
</dbReference>
<dbReference type="EMBL" id="CACRUJ010000015">
    <property type="protein sequence ID" value="VYU29028.1"/>
    <property type="molecule type" value="Genomic_DNA"/>
</dbReference>
<dbReference type="PRINTS" id="PR00819">
    <property type="entry name" value="CBXCFQXSUPER"/>
</dbReference>
<dbReference type="FunFam" id="3.40.50.300:FF:000216">
    <property type="entry name" value="Type VII secretion ATPase EccA"/>
    <property type="match status" value="1"/>
</dbReference>
<dbReference type="Pfam" id="PF17866">
    <property type="entry name" value="AAA_lid_6"/>
    <property type="match status" value="1"/>
</dbReference>
<comment type="similarity">
    <text evidence="1">Belongs to the CbxX/CfxQ family.</text>
</comment>
<dbReference type="InterPro" id="IPR041627">
    <property type="entry name" value="AAA_lid_6"/>
</dbReference>
<dbReference type="RefSeq" id="WP_156685455.1">
    <property type="nucleotide sequence ID" value="NZ_CACRUJ010000015.1"/>
</dbReference>
<evidence type="ECO:0000313" key="5">
    <source>
        <dbReference type="EMBL" id="VYU29028.1"/>
    </source>
</evidence>
<dbReference type="InterPro" id="IPR000641">
    <property type="entry name" value="CbxX/CfxQ"/>
</dbReference>
<dbReference type="Pfam" id="PF00004">
    <property type="entry name" value="AAA"/>
    <property type="match status" value="1"/>
</dbReference>
<dbReference type="InterPro" id="IPR027417">
    <property type="entry name" value="P-loop_NTPase"/>
</dbReference>
<dbReference type="SUPFAM" id="SSF52540">
    <property type="entry name" value="P-loop containing nucleoside triphosphate hydrolases"/>
    <property type="match status" value="1"/>
</dbReference>
<dbReference type="InterPro" id="IPR003959">
    <property type="entry name" value="ATPase_AAA_core"/>
</dbReference>
<protein>
    <submittedName>
        <fullName evidence="5">Stage V sporulation protein K</fullName>
    </submittedName>
</protein>
<dbReference type="AlphaFoldDB" id="A0A6N3DNW7"/>
<evidence type="ECO:0000256" key="2">
    <source>
        <dbReference type="ARBA" id="ARBA00022741"/>
    </source>
</evidence>
<organism evidence="5">
    <name type="scientific">Streptococcus salivarius</name>
    <dbReference type="NCBI Taxonomy" id="1304"/>
    <lineage>
        <taxon>Bacteria</taxon>
        <taxon>Bacillati</taxon>
        <taxon>Bacillota</taxon>
        <taxon>Bacilli</taxon>
        <taxon>Lactobacillales</taxon>
        <taxon>Streptococcaceae</taxon>
        <taxon>Streptococcus</taxon>
    </lineage>
</organism>